<reference evidence="1" key="1">
    <citation type="submission" date="2013-05" db="EMBL/GenBank/DDBJ databases">
        <title>Draft genome sequences of six wheat associated Fusarium spp. isolates.</title>
        <authorList>
            <person name="Moolhuijzen P.M."/>
            <person name="Manners J.M."/>
            <person name="Wilcox S."/>
            <person name="Bellgard M.I."/>
            <person name="Gardiner D.M."/>
        </authorList>
    </citation>
    <scope>NUCLEOTIDE SEQUENCE</scope>
    <source>
        <strain evidence="1">CS3069</strain>
    </source>
</reference>
<name>W1I9W1_9HYPO</name>
<dbReference type="EMBL" id="CBMI010005061">
    <property type="protein sequence ID" value="CDL73387.1"/>
    <property type="molecule type" value="Genomic_DNA"/>
</dbReference>
<sequence>ANSGFWSRLVTMAEPRPPLAPVTRTVPFEDDMGFFRRFLW</sequence>
<dbReference type="EMBL" id="HG321325">
    <property type="protein sequence ID" value="CEF82649.1"/>
    <property type="molecule type" value="Genomic_DNA"/>
</dbReference>
<dbReference type="AlphaFoldDB" id="W1I9W1"/>
<geneLocation type="mitochondrion" evidence="1"/>
<organism evidence="1">
    <name type="scientific">Fusarium clavum</name>
    <dbReference type="NCBI Taxonomy" id="2594811"/>
    <lineage>
        <taxon>Eukaryota</taxon>
        <taxon>Fungi</taxon>
        <taxon>Dikarya</taxon>
        <taxon>Ascomycota</taxon>
        <taxon>Pezizomycotina</taxon>
        <taxon>Sordariomycetes</taxon>
        <taxon>Hypocreomycetidae</taxon>
        <taxon>Hypocreales</taxon>
        <taxon>Nectriaceae</taxon>
        <taxon>Fusarium</taxon>
        <taxon>Fusarium incarnatum-equiseti species complex</taxon>
    </lineage>
</organism>
<protein>
    <submittedName>
        <fullName evidence="1">Unassigned protein</fullName>
    </submittedName>
</protein>
<keyword evidence="1" id="KW-0496">Mitochondrion</keyword>
<evidence type="ECO:0000313" key="1">
    <source>
        <dbReference type="EMBL" id="CDL73387.1"/>
    </source>
</evidence>
<proteinExistence type="predicted"/>
<accession>W1I9W1</accession>
<feature type="non-terminal residue" evidence="1">
    <location>
        <position position="1"/>
    </location>
</feature>
<gene>
    <name evidence="1" type="ORF">BN850_0137750</name>
</gene>